<dbReference type="Pfam" id="PF06172">
    <property type="entry name" value="Cupin_5"/>
    <property type="match status" value="1"/>
</dbReference>
<evidence type="ECO:0000313" key="2">
    <source>
        <dbReference type="EMBL" id="KAF1954597.1"/>
    </source>
</evidence>
<dbReference type="Proteomes" id="UP000800035">
    <property type="component" value="Unassembled WGS sequence"/>
</dbReference>
<dbReference type="EMBL" id="ML976998">
    <property type="protein sequence ID" value="KAF1954597.1"/>
    <property type="molecule type" value="Genomic_DNA"/>
</dbReference>
<sequence length="145" mass="16208">MPTAKEIIEKLNLTPHVEKGFYIQTFVDPGKGAEGTPHSSAIYYLLEKSDGNSNWHRVLNAVEIWHYYAGAPIRLSLSWDDGTPLRQKILGGDVMDDQEPQVIVEQGEWQSAESLGDWSLVGCTVAPAFSMDKFEMKEGWQPKGV</sequence>
<gene>
    <name evidence="2" type="ORF">CC80DRAFT_493722</name>
</gene>
<feature type="domain" description="DUF985" evidence="1">
    <location>
        <begin position="5"/>
        <end position="136"/>
    </location>
</feature>
<dbReference type="Gene3D" id="2.60.120.10">
    <property type="entry name" value="Jelly Rolls"/>
    <property type="match status" value="1"/>
</dbReference>
<dbReference type="InterPro" id="IPR039935">
    <property type="entry name" value="YML079W-like"/>
</dbReference>
<reference evidence="2" key="1">
    <citation type="journal article" date="2020" name="Stud. Mycol.">
        <title>101 Dothideomycetes genomes: a test case for predicting lifestyles and emergence of pathogens.</title>
        <authorList>
            <person name="Haridas S."/>
            <person name="Albert R."/>
            <person name="Binder M."/>
            <person name="Bloem J."/>
            <person name="Labutti K."/>
            <person name="Salamov A."/>
            <person name="Andreopoulos B."/>
            <person name="Baker S."/>
            <person name="Barry K."/>
            <person name="Bills G."/>
            <person name="Bluhm B."/>
            <person name="Cannon C."/>
            <person name="Castanera R."/>
            <person name="Culley D."/>
            <person name="Daum C."/>
            <person name="Ezra D."/>
            <person name="Gonzalez J."/>
            <person name="Henrissat B."/>
            <person name="Kuo A."/>
            <person name="Liang C."/>
            <person name="Lipzen A."/>
            <person name="Lutzoni F."/>
            <person name="Magnuson J."/>
            <person name="Mondo S."/>
            <person name="Nolan M."/>
            <person name="Ohm R."/>
            <person name="Pangilinan J."/>
            <person name="Park H.-J."/>
            <person name="Ramirez L."/>
            <person name="Alfaro M."/>
            <person name="Sun H."/>
            <person name="Tritt A."/>
            <person name="Yoshinaga Y."/>
            <person name="Zwiers L.-H."/>
            <person name="Turgeon B."/>
            <person name="Goodwin S."/>
            <person name="Spatafora J."/>
            <person name="Crous P."/>
            <person name="Grigoriev I."/>
        </authorList>
    </citation>
    <scope>NUCLEOTIDE SEQUENCE</scope>
    <source>
        <strain evidence="2">CBS 675.92</strain>
    </source>
</reference>
<name>A0A6A5U070_9PLEO</name>
<dbReference type="InterPro" id="IPR009327">
    <property type="entry name" value="Cupin_DUF985"/>
</dbReference>
<dbReference type="InterPro" id="IPR011051">
    <property type="entry name" value="RmlC_Cupin_sf"/>
</dbReference>
<protein>
    <submittedName>
        <fullName evidence="2">Cupin family protein</fullName>
    </submittedName>
</protein>
<organism evidence="2 3">
    <name type="scientific">Byssothecium circinans</name>
    <dbReference type="NCBI Taxonomy" id="147558"/>
    <lineage>
        <taxon>Eukaryota</taxon>
        <taxon>Fungi</taxon>
        <taxon>Dikarya</taxon>
        <taxon>Ascomycota</taxon>
        <taxon>Pezizomycotina</taxon>
        <taxon>Dothideomycetes</taxon>
        <taxon>Pleosporomycetidae</taxon>
        <taxon>Pleosporales</taxon>
        <taxon>Massarineae</taxon>
        <taxon>Massarinaceae</taxon>
        <taxon>Byssothecium</taxon>
    </lineage>
</organism>
<dbReference type="InterPro" id="IPR014710">
    <property type="entry name" value="RmlC-like_jellyroll"/>
</dbReference>
<dbReference type="CDD" id="cd06121">
    <property type="entry name" value="cupin_YML079wp"/>
    <property type="match status" value="1"/>
</dbReference>
<dbReference type="PANTHER" id="PTHR33387">
    <property type="entry name" value="RMLC-LIKE JELLY ROLL FOLD PROTEIN"/>
    <property type="match status" value="1"/>
</dbReference>
<dbReference type="PANTHER" id="PTHR33387:SF3">
    <property type="entry name" value="DUF985 DOMAIN-CONTAINING PROTEIN"/>
    <property type="match status" value="1"/>
</dbReference>
<dbReference type="SUPFAM" id="SSF51182">
    <property type="entry name" value="RmlC-like cupins"/>
    <property type="match status" value="1"/>
</dbReference>
<dbReference type="AlphaFoldDB" id="A0A6A5U070"/>
<evidence type="ECO:0000313" key="3">
    <source>
        <dbReference type="Proteomes" id="UP000800035"/>
    </source>
</evidence>
<evidence type="ECO:0000259" key="1">
    <source>
        <dbReference type="Pfam" id="PF06172"/>
    </source>
</evidence>
<dbReference type="OrthoDB" id="6614653at2759"/>
<proteinExistence type="predicted"/>
<keyword evidence="3" id="KW-1185">Reference proteome</keyword>
<accession>A0A6A5U070</accession>